<comment type="caution">
    <text evidence="2">The sequence shown here is derived from an EMBL/GenBank/DDBJ whole genome shotgun (WGS) entry which is preliminary data.</text>
</comment>
<dbReference type="AlphaFoldDB" id="A0AA37T4S4"/>
<dbReference type="RefSeq" id="WP_284218459.1">
    <property type="nucleotide sequence ID" value="NZ_BSOT01000007.1"/>
</dbReference>
<dbReference type="EMBL" id="BSOT01000007">
    <property type="protein sequence ID" value="GLR72098.1"/>
    <property type="molecule type" value="Genomic_DNA"/>
</dbReference>
<proteinExistence type="predicted"/>
<gene>
    <name evidence="2" type="ORF">GCM10007852_30060</name>
</gene>
<organism evidence="2 3">
    <name type="scientific">Agaribacter marinus</name>
    <dbReference type="NCBI Taxonomy" id="1431249"/>
    <lineage>
        <taxon>Bacteria</taxon>
        <taxon>Pseudomonadati</taxon>
        <taxon>Pseudomonadota</taxon>
        <taxon>Gammaproteobacteria</taxon>
        <taxon>Alteromonadales</taxon>
        <taxon>Alteromonadaceae</taxon>
        <taxon>Agaribacter</taxon>
    </lineage>
</organism>
<keyword evidence="1" id="KW-1133">Transmembrane helix</keyword>
<evidence type="ECO:0000313" key="3">
    <source>
        <dbReference type="Proteomes" id="UP001156601"/>
    </source>
</evidence>
<evidence type="ECO:0000256" key="1">
    <source>
        <dbReference type="SAM" id="Phobius"/>
    </source>
</evidence>
<keyword evidence="1" id="KW-0812">Transmembrane</keyword>
<accession>A0AA37T4S4</accession>
<dbReference type="Proteomes" id="UP001156601">
    <property type="component" value="Unassembled WGS sequence"/>
</dbReference>
<keyword evidence="1" id="KW-0472">Membrane</keyword>
<sequence length="62" mass="6558">MNQLNTNEINEVYGGAAQAVIAVAVLGYLGGKIADSVISYAKNRERTTSSGGQMNGNRRLSQ</sequence>
<reference evidence="2" key="2">
    <citation type="submission" date="2023-01" db="EMBL/GenBank/DDBJ databases">
        <title>Draft genome sequence of Agaribacter marinus strain NBRC 110023.</title>
        <authorList>
            <person name="Sun Q."/>
            <person name="Mori K."/>
        </authorList>
    </citation>
    <scope>NUCLEOTIDE SEQUENCE</scope>
    <source>
        <strain evidence="2">NBRC 110023</strain>
    </source>
</reference>
<protein>
    <submittedName>
        <fullName evidence="2">Uncharacterized protein</fullName>
    </submittedName>
</protein>
<feature type="transmembrane region" description="Helical" evidence="1">
    <location>
        <begin position="12"/>
        <end position="30"/>
    </location>
</feature>
<name>A0AA37T4S4_9ALTE</name>
<reference evidence="2" key="1">
    <citation type="journal article" date="2014" name="Int. J. Syst. Evol. Microbiol.">
        <title>Complete genome sequence of Corynebacterium casei LMG S-19264T (=DSM 44701T), isolated from a smear-ripened cheese.</title>
        <authorList>
            <consortium name="US DOE Joint Genome Institute (JGI-PGF)"/>
            <person name="Walter F."/>
            <person name="Albersmeier A."/>
            <person name="Kalinowski J."/>
            <person name="Ruckert C."/>
        </authorList>
    </citation>
    <scope>NUCLEOTIDE SEQUENCE</scope>
    <source>
        <strain evidence="2">NBRC 110023</strain>
    </source>
</reference>
<keyword evidence="3" id="KW-1185">Reference proteome</keyword>
<evidence type="ECO:0000313" key="2">
    <source>
        <dbReference type="EMBL" id="GLR72098.1"/>
    </source>
</evidence>